<feature type="transmembrane region" description="Helical" evidence="7">
    <location>
        <begin position="106"/>
        <end position="129"/>
    </location>
</feature>
<comment type="subcellular location">
    <subcellularLocation>
        <location evidence="1 7">Cell membrane</location>
        <topology evidence="1 7">Multi-pass membrane protein</topology>
    </subcellularLocation>
</comment>
<protein>
    <submittedName>
        <fullName evidence="9">ABC transporter permease subunit</fullName>
    </submittedName>
</protein>
<dbReference type="GO" id="GO:0055085">
    <property type="term" value="P:transmembrane transport"/>
    <property type="evidence" value="ECO:0007669"/>
    <property type="project" value="InterPro"/>
</dbReference>
<feature type="domain" description="ABC transmembrane type-1" evidence="8">
    <location>
        <begin position="102"/>
        <end position="316"/>
    </location>
</feature>
<keyword evidence="5 7" id="KW-1133">Transmembrane helix</keyword>
<keyword evidence="2 7" id="KW-0813">Transport</keyword>
<dbReference type="InterPro" id="IPR000515">
    <property type="entry name" value="MetI-like"/>
</dbReference>
<dbReference type="GO" id="GO:0005886">
    <property type="term" value="C:plasma membrane"/>
    <property type="evidence" value="ECO:0007669"/>
    <property type="project" value="UniProtKB-SubCell"/>
</dbReference>
<accession>A0A6I6JNY8</accession>
<dbReference type="SUPFAM" id="SSF161098">
    <property type="entry name" value="MetI-like"/>
    <property type="match status" value="1"/>
</dbReference>
<dbReference type="RefSeq" id="WP_158950508.1">
    <property type="nucleotide sequence ID" value="NZ_CP046400.1"/>
</dbReference>
<dbReference type="EMBL" id="CP046400">
    <property type="protein sequence ID" value="QGY41857.1"/>
    <property type="molecule type" value="Genomic_DNA"/>
</dbReference>
<feature type="transmembrane region" description="Helical" evidence="7">
    <location>
        <begin position="293"/>
        <end position="312"/>
    </location>
</feature>
<dbReference type="KEGG" id="psel:GM415_17590"/>
<dbReference type="PROSITE" id="PS50928">
    <property type="entry name" value="ABC_TM1"/>
    <property type="match status" value="1"/>
</dbReference>
<gene>
    <name evidence="9" type="ORF">GM415_17590</name>
</gene>
<dbReference type="Proteomes" id="UP000428328">
    <property type="component" value="Chromosome"/>
</dbReference>
<dbReference type="PANTHER" id="PTHR43163:SF6">
    <property type="entry name" value="DIPEPTIDE TRANSPORT SYSTEM PERMEASE PROTEIN DPPB-RELATED"/>
    <property type="match status" value="1"/>
</dbReference>
<dbReference type="AlphaFoldDB" id="A0A6I6JNY8"/>
<evidence type="ECO:0000256" key="4">
    <source>
        <dbReference type="ARBA" id="ARBA00022692"/>
    </source>
</evidence>
<feature type="transmembrane region" description="Helical" evidence="7">
    <location>
        <begin position="141"/>
        <end position="162"/>
    </location>
</feature>
<proteinExistence type="inferred from homology"/>
<evidence type="ECO:0000259" key="8">
    <source>
        <dbReference type="PROSITE" id="PS50928"/>
    </source>
</evidence>
<keyword evidence="10" id="KW-1185">Reference proteome</keyword>
<dbReference type="Gene3D" id="1.10.3720.10">
    <property type="entry name" value="MetI-like"/>
    <property type="match status" value="1"/>
</dbReference>
<comment type="similarity">
    <text evidence="7">Belongs to the binding-protein-dependent transport system permease family.</text>
</comment>
<keyword evidence="3" id="KW-1003">Cell membrane</keyword>
<evidence type="ECO:0000256" key="7">
    <source>
        <dbReference type="RuleBase" id="RU363032"/>
    </source>
</evidence>
<dbReference type="PANTHER" id="PTHR43163">
    <property type="entry name" value="DIPEPTIDE TRANSPORT SYSTEM PERMEASE PROTEIN DPPB-RELATED"/>
    <property type="match status" value="1"/>
</dbReference>
<evidence type="ECO:0000313" key="9">
    <source>
        <dbReference type="EMBL" id="QGY41857.1"/>
    </source>
</evidence>
<evidence type="ECO:0000256" key="1">
    <source>
        <dbReference type="ARBA" id="ARBA00004651"/>
    </source>
</evidence>
<evidence type="ECO:0000256" key="6">
    <source>
        <dbReference type="ARBA" id="ARBA00023136"/>
    </source>
</evidence>
<evidence type="ECO:0000256" key="3">
    <source>
        <dbReference type="ARBA" id="ARBA00022475"/>
    </source>
</evidence>
<feature type="transmembrane region" description="Helical" evidence="7">
    <location>
        <begin position="190"/>
        <end position="210"/>
    </location>
</feature>
<keyword evidence="4 7" id="KW-0812">Transmembrane</keyword>
<dbReference type="Pfam" id="PF00528">
    <property type="entry name" value="BPD_transp_1"/>
    <property type="match status" value="1"/>
</dbReference>
<name>A0A6I6JNY8_9BACT</name>
<evidence type="ECO:0000256" key="5">
    <source>
        <dbReference type="ARBA" id="ARBA00022989"/>
    </source>
</evidence>
<feature type="transmembrane region" description="Helical" evidence="7">
    <location>
        <begin position="12"/>
        <end position="33"/>
    </location>
</feature>
<sequence length="331" mass="35854">MHAISPSFCLGRLGRLTLILSLVSVLAFTLVSLSPVDPVSAYIGIDRMQISIEQEQRIIERWGLDRPAPERFFIWAKNVLTGDLGRSMIFNEPVTKVIGKRFVTSLWLMASAWLLSGVLGFVLGVVAGTNRNSLADRVIRLYSYTLASTPSFWLGLVLLAVFSVSLGWTPICCATPPGVSPDDASLWERLHHLILPAATLSVIGVAQIALHTREKTIDAMHSEYALFALAQGESRTGVAWRHAVRNVALPAVTLQFASLGELFGGSVLAEQVFSYPGLGRATVEAGIRGDVPLLLGITLFSAVFVFSGNLIADILYGVLDPRIRIGAEEAK</sequence>
<dbReference type="InterPro" id="IPR035906">
    <property type="entry name" value="MetI-like_sf"/>
</dbReference>
<evidence type="ECO:0000256" key="2">
    <source>
        <dbReference type="ARBA" id="ARBA00022448"/>
    </source>
</evidence>
<evidence type="ECO:0000313" key="10">
    <source>
        <dbReference type="Proteomes" id="UP000428328"/>
    </source>
</evidence>
<keyword evidence="6 7" id="KW-0472">Membrane</keyword>
<dbReference type="CDD" id="cd06261">
    <property type="entry name" value="TM_PBP2"/>
    <property type="match status" value="1"/>
</dbReference>
<organism evidence="9 10">
    <name type="scientific">Pseudodesulfovibrio cashew</name>
    <dbReference type="NCBI Taxonomy" id="2678688"/>
    <lineage>
        <taxon>Bacteria</taxon>
        <taxon>Pseudomonadati</taxon>
        <taxon>Thermodesulfobacteriota</taxon>
        <taxon>Desulfovibrionia</taxon>
        <taxon>Desulfovibrionales</taxon>
        <taxon>Desulfovibrionaceae</taxon>
    </lineage>
</organism>
<reference evidence="9 10" key="1">
    <citation type="submission" date="2019-11" db="EMBL/GenBank/DDBJ databases">
        <authorList>
            <person name="Zheng R.K."/>
            <person name="Sun C.M."/>
        </authorList>
    </citation>
    <scope>NUCLEOTIDE SEQUENCE [LARGE SCALE GENOMIC DNA]</scope>
    <source>
        <strain evidence="9 10">SRB007</strain>
    </source>
</reference>